<organism evidence="1 2">
    <name type="scientific">Palleronia aestuarii</name>
    <dbReference type="NCBI Taxonomy" id="568105"/>
    <lineage>
        <taxon>Bacteria</taxon>
        <taxon>Pseudomonadati</taxon>
        <taxon>Pseudomonadota</taxon>
        <taxon>Alphaproteobacteria</taxon>
        <taxon>Rhodobacterales</taxon>
        <taxon>Roseobacteraceae</taxon>
        <taxon>Palleronia</taxon>
    </lineage>
</organism>
<evidence type="ECO:0008006" key="3">
    <source>
        <dbReference type="Google" id="ProtNLM"/>
    </source>
</evidence>
<evidence type="ECO:0000313" key="1">
    <source>
        <dbReference type="EMBL" id="PZX19688.1"/>
    </source>
</evidence>
<reference evidence="1 2" key="1">
    <citation type="submission" date="2018-06" db="EMBL/GenBank/DDBJ databases">
        <title>Genomic Encyclopedia of Archaeal and Bacterial Type Strains, Phase II (KMG-II): from individual species to whole genera.</title>
        <authorList>
            <person name="Goeker M."/>
        </authorList>
    </citation>
    <scope>NUCLEOTIDE SEQUENCE [LARGE SCALE GENOMIC DNA]</scope>
    <source>
        <strain evidence="1 2">DSM 22009</strain>
    </source>
</reference>
<gene>
    <name evidence="1" type="ORF">LX81_00145</name>
</gene>
<proteinExistence type="predicted"/>
<accession>A0A2W7NHF9</accession>
<evidence type="ECO:0000313" key="2">
    <source>
        <dbReference type="Proteomes" id="UP000248916"/>
    </source>
</evidence>
<dbReference type="AlphaFoldDB" id="A0A2W7NHF9"/>
<name>A0A2W7NHF9_9RHOB</name>
<dbReference type="RefSeq" id="WP_146259370.1">
    <property type="nucleotide sequence ID" value="NZ_QKZL01000001.1"/>
</dbReference>
<sequence length="286" mass="32357">MRNGIMITQTDRDALAGHPLHAITPPGGPYRFGLFHHDRLTTKGIYREAKSVAKLAVRPRNDPRKFLIFCRPRSGSSLLNDLLNQVEGVLCAGEMLHYAVVAPVAYLDRCARTLPGSAFGAKLLTYQMLEIQRVRDPLRLFQRFVSCGFSLIHLRRDTFDQTLSLATSFETRDFQARPKPERKPVPSFPLDRDAFLHMLRWNAATLDFEDRLMSHFPHLTIEYETGLKRSDDHQATIDRVCDYIGISSSPVSAQRKRVSGGKPLVSNVEELREAALSLRPDFAPTV</sequence>
<dbReference type="Gene3D" id="3.40.50.300">
    <property type="entry name" value="P-loop containing nucleotide triphosphate hydrolases"/>
    <property type="match status" value="1"/>
</dbReference>
<dbReference type="EMBL" id="QKZL01000001">
    <property type="protein sequence ID" value="PZX19688.1"/>
    <property type="molecule type" value="Genomic_DNA"/>
</dbReference>
<dbReference type="Proteomes" id="UP000248916">
    <property type="component" value="Unassembled WGS sequence"/>
</dbReference>
<dbReference type="SUPFAM" id="SSF52540">
    <property type="entry name" value="P-loop containing nucleoside triphosphate hydrolases"/>
    <property type="match status" value="1"/>
</dbReference>
<keyword evidence="2" id="KW-1185">Reference proteome</keyword>
<dbReference type="InterPro" id="IPR027417">
    <property type="entry name" value="P-loop_NTPase"/>
</dbReference>
<comment type="caution">
    <text evidence="1">The sequence shown here is derived from an EMBL/GenBank/DDBJ whole genome shotgun (WGS) entry which is preliminary data.</text>
</comment>
<dbReference type="OrthoDB" id="7850803at2"/>
<protein>
    <recommendedName>
        <fullName evidence="3">LPS sulfotransferase NodH</fullName>
    </recommendedName>
</protein>